<sequence>MQPSVAIVILNYNGRKFLEKFLPNVLASTYINKRVIVADNASTDDSVSILRTHFPEVEIILNQKNYGFAEGYNQALKQVSADYYVLLNSDVEVTPGWIEPVISLMQSAENIAICQPKVLSYHDKNSFEYAGAGGGLLDHLGYPLARGRIFEVLEKDNGQYNDNTDIFWASGATLYIKASVYHALGGLYAYFFAHQEEIDLCWRAQIQGYRVMYCGASTIYHIGGGTLPKGQYRKTYLNFRNNLVMLSRNLHWREKYWKLFIRLSLDGVFAIKTLLEGDTESIKAVFFAHIDFYKWAFSRENDTGTKRLPFSQLKGGVNKSIVWEHFIKGKKYFSEIVD</sequence>
<dbReference type="InterPro" id="IPR029044">
    <property type="entry name" value="Nucleotide-diphossugar_trans"/>
</dbReference>
<evidence type="ECO:0000313" key="6">
    <source>
        <dbReference type="Proteomes" id="UP001209317"/>
    </source>
</evidence>
<evidence type="ECO:0000259" key="4">
    <source>
        <dbReference type="Pfam" id="PF00535"/>
    </source>
</evidence>
<evidence type="ECO:0000256" key="1">
    <source>
        <dbReference type="ARBA" id="ARBA00006739"/>
    </source>
</evidence>
<dbReference type="Gene3D" id="3.90.550.10">
    <property type="entry name" value="Spore Coat Polysaccharide Biosynthesis Protein SpsA, Chain A"/>
    <property type="match status" value="1"/>
</dbReference>
<dbReference type="Proteomes" id="UP001209317">
    <property type="component" value="Unassembled WGS sequence"/>
</dbReference>
<keyword evidence="3" id="KW-0808">Transferase</keyword>
<gene>
    <name evidence="5" type="ORF">OD355_06170</name>
</gene>
<reference evidence="5" key="1">
    <citation type="submission" date="2022-10" db="EMBL/GenBank/DDBJ databases">
        <authorList>
            <person name="Kim H.S."/>
            <person name="Kim J.-S."/>
            <person name="Suh M.K."/>
            <person name="Eom M.K."/>
            <person name="Lee J.-S."/>
        </authorList>
    </citation>
    <scope>NUCLEOTIDE SEQUENCE</scope>
    <source>
        <strain evidence="5">LIP-5</strain>
    </source>
</reference>
<dbReference type="SUPFAM" id="SSF53448">
    <property type="entry name" value="Nucleotide-diphospho-sugar transferases"/>
    <property type="match status" value="1"/>
</dbReference>
<dbReference type="RefSeq" id="WP_263037585.1">
    <property type="nucleotide sequence ID" value="NZ_JAOTPL010000006.1"/>
</dbReference>
<feature type="domain" description="Glycosyltransferase 2-like" evidence="4">
    <location>
        <begin position="7"/>
        <end position="118"/>
    </location>
</feature>
<organism evidence="5 6">
    <name type="scientific">Haoranjiania flava</name>
    <dbReference type="NCBI Taxonomy" id="1856322"/>
    <lineage>
        <taxon>Bacteria</taxon>
        <taxon>Pseudomonadati</taxon>
        <taxon>Bacteroidota</taxon>
        <taxon>Chitinophagia</taxon>
        <taxon>Chitinophagales</taxon>
        <taxon>Chitinophagaceae</taxon>
        <taxon>Haoranjiania</taxon>
    </lineage>
</organism>
<dbReference type="Pfam" id="PF00535">
    <property type="entry name" value="Glycos_transf_2"/>
    <property type="match status" value="1"/>
</dbReference>
<comment type="similarity">
    <text evidence="1">Belongs to the glycosyltransferase 2 family.</text>
</comment>
<dbReference type="InterPro" id="IPR001173">
    <property type="entry name" value="Glyco_trans_2-like"/>
</dbReference>
<keyword evidence="2" id="KW-0328">Glycosyltransferase</keyword>
<dbReference type="PANTHER" id="PTHR43179:SF12">
    <property type="entry name" value="GALACTOFURANOSYLTRANSFERASE GLFT2"/>
    <property type="match status" value="1"/>
</dbReference>
<comment type="caution">
    <text evidence="5">The sequence shown here is derived from an EMBL/GenBank/DDBJ whole genome shotgun (WGS) entry which is preliminary data.</text>
</comment>
<evidence type="ECO:0000256" key="3">
    <source>
        <dbReference type="ARBA" id="ARBA00022679"/>
    </source>
</evidence>
<evidence type="ECO:0000313" key="5">
    <source>
        <dbReference type="EMBL" id="MCU7694100.1"/>
    </source>
</evidence>
<dbReference type="GO" id="GO:0016757">
    <property type="term" value="F:glycosyltransferase activity"/>
    <property type="evidence" value="ECO:0007669"/>
    <property type="project" value="UniProtKB-KW"/>
</dbReference>
<dbReference type="PANTHER" id="PTHR43179">
    <property type="entry name" value="RHAMNOSYLTRANSFERASE WBBL"/>
    <property type="match status" value="1"/>
</dbReference>
<keyword evidence="6" id="KW-1185">Reference proteome</keyword>
<name>A0AAE3IN31_9BACT</name>
<dbReference type="CDD" id="cd04186">
    <property type="entry name" value="GT_2_like_c"/>
    <property type="match status" value="1"/>
</dbReference>
<proteinExistence type="inferred from homology"/>
<accession>A0AAE3IN31</accession>
<protein>
    <submittedName>
        <fullName evidence="5">Glycosyltransferase family 2 protein</fullName>
    </submittedName>
</protein>
<dbReference type="EMBL" id="JAOTPL010000006">
    <property type="protein sequence ID" value="MCU7694100.1"/>
    <property type="molecule type" value="Genomic_DNA"/>
</dbReference>
<evidence type="ECO:0000256" key="2">
    <source>
        <dbReference type="ARBA" id="ARBA00022676"/>
    </source>
</evidence>
<dbReference type="AlphaFoldDB" id="A0AAE3IN31"/>